<protein>
    <submittedName>
        <fullName evidence="1">Uncharacterized protein</fullName>
    </submittedName>
</protein>
<organism evidence="1">
    <name type="scientific">Arundo donax</name>
    <name type="common">Giant reed</name>
    <name type="synonym">Donax arundinaceus</name>
    <dbReference type="NCBI Taxonomy" id="35708"/>
    <lineage>
        <taxon>Eukaryota</taxon>
        <taxon>Viridiplantae</taxon>
        <taxon>Streptophyta</taxon>
        <taxon>Embryophyta</taxon>
        <taxon>Tracheophyta</taxon>
        <taxon>Spermatophyta</taxon>
        <taxon>Magnoliopsida</taxon>
        <taxon>Liliopsida</taxon>
        <taxon>Poales</taxon>
        <taxon>Poaceae</taxon>
        <taxon>PACMAD clade</taxon>
        <taxon>Arundinoideae</taxon>
        <taxon>Arundineae</taxon>
        <taxon>Arundo</taxon>
    </lineage>
</organism>
<reference evidence="1" key="1">
    <citation type="submission" date="2014-09" db="EMBL/GenBank/DDBJ databases">
        <authorList>
            <person name="Magalhaes I.L.F."/>
            <person name="Oliveira U."/>
            <person name="Santos F.R."/>
            <person name="Vidigal T.H.D.A."/>
            <person name="Brescovit A.D."/>
            <person name="Santos A.J."/>
        </authorList>
    </citation>
    <scope>NUCLEOTIDE SEQUENCE</scope>
    <source>
        <tissue evidence="1">Shoot tissue taken approximately 20 cm above the soil surface</tissue>
    </source>
</reference>
<reference evidence="1" key="2">
    <citation type="journal article" date="2015" name="Data Brief">
        <title>Shoot transcriptome of the giant reed, Arundo donax.</title>
        <authorList>
            <person name="Barrero R.A."/>
            <person name="Guerrero F.D."/>
            <person name="Moolhuijzen P."/>
            <person name="Goolsby J.A."/>
            <person name="Tidwell J."/>
            <person name="Bellgard S.E."/>
            <person name="Bellgard M.I."/>
        </authorList>
    </citation>
    <scope>NUCLEOTIDE SEQUENCE</scope>
    <source>
        <tissue evidence="1">Shoot tissue taken approximately 20 cm above the soil surface</tissue>
    </source>
</reference>
<name>A0A0A9H692_ARUDO</name>
<dbReference type="AlphaFoldDB" id="A0A0A9H692"/>
<evidence type="ECO:0000313" key="1">
    <source>
        <dbReference type="EMBL" id="JAE30376.1"/>
    </source>
</evidence>
<accession>A0A0A9H692</accession>
<dbReference type="EMBL" id="GBRH01167520">
    <property type="protein sequence ID" value="JAE30376.1"/>
    <property type="molecule type" value="Transcribed_RNA"/>
</dbReference>
<sequence length="77" mass="8753">MRKAQRHPAAGQVGRRTQSVSLAHRLRLEPASGHDNVVGIVDCSSRVRSERGATTEEKRKQQWNDRNHCCTCTWARN</sequence>
<proteinExistence type="predicted"/>